<dbReference type="RefSeq" id="WP_255916240.1">
    <property type="nucleotide sequence ID" value="NZ_JANFQO010000024.1"/>
</dbReference>
<accession>A0ABT1QXQ4</accession>
<name>A0ABT1QXQ4_9GAMM</name>
<keyword evidence="2" id="KW-1185">Reference proteome</keyword>
<evidence type="ECO:0000313" key="2">
    <source>
        <dbReference type="Proteomes" id="UP001165498"/>
    </source>
</evidence>
<reference evidence="1" key="1">
    <citation type="submission" date="2022-07" db="EMBL/GenBank/DDBJ databases">
        <title>Tahibacter sp., a new gammaproteobacterium isolated from the silt sample collected at pig farm.</title>
        <authorList>
            <person name="Chen H."/>
        </authorList>
    </citation>
    <scope>NUCLEOTIDE SEQUENCE</scope>
    <source>
        <strain evidence="1">P2K</strain>
    </source>
</reference>
<evidence type="ECO:0000313" key="1">
    <source>
        <dbReference type="EMBL" id="MCQ4167053.1"/>
    </source>
</evidence>
<comment type="caution">
    <text evidence="1">The sequence shown here is derived from an EMBL/GenBank/DDBJ whole genome shotgun (WGS) entry which is preliminary data.</text>
</comment>
<proteinExistence type="predicted"/>
<dbReference type="InterPro" id="IPR025455">
    <property type="entry name" value="DUF4276"/>
</dbReference>
<dbReference type="Pfam" id="PF14103">
    <property type="entry name" value="DUF4276"/>
    <property type="match status" value="1"/>
</dbReference>
<sequence length="196" mass="22444">MSRVICIVEGHGEVIALPVLLRRIAAWRFPERHIDVLPPIRVKRDQFLNDEEQFKRFMQLAGMKSREEDAVLVLLDADDDCPASFGPFLLQRARHAIPHRSVSVVLANREFEAWYIGAAKSLDGYRGLTISPADLKSDPEQPRDAKGWLRSRMGARSYGETTDQPAFAAKMDMDAAYERCRSFRKLCSDLDRWFMS</sequence>
<dbReference type="EMBL" id="JANFQO010000024">
    <property type="protein sequence ID" value="MCQ4167053.1"/>
    <property type="molecule type" value="Genomic_DNA"/>
</dbReference>
<organism evidence="1 2">
    <name type="scientific">Tahibacter harae</name>
    <dbReference type="NCBI Taxonomy" id="2963937"/>
    <lineage>
        <taxon>Bacteria</taxon>
        <taxon>Pseudomonadati</taxon>
        <taxon>Pseudomonadota</taxon>
        <taxon>Gammaproteobacteria</taxon>
        <taxon>Lysobacterales</taxon>
        <taxon>Rhodanobacteraceae</taxon>
        <taxon>Tahibacter</taxon>
    </lineage>
</organism>
<gene>
    <name evidence="1" type="ORF">NM961_20245</name>
</gene>
<dbReference type="Proteomes" id="UP001165498">
    <property type="component" value="Unassembled WGS sequence"/>
</dbReference>
<protein>
    <submittedName>
        <fullName evidence="1">DUF4276 family protein</fullName>
    </submittedName>
</protein>